<evidence type="ECO:0000313" key="4">
    <source>
        <dbReference type="Proteomes" id="UP001597337"/>
    </source>
</evidence>
<dbReference type="RefSeq" id="WP_386022944.1">
    <property type="nucleotide sequence ID" value="NZ_JBHUHX010000005.1"/>
</dbReference>
<accession>A0ABW4Y769</accession>
<sequence length="200" mass="21122">MKPVPTRLCHVSKHRAPGLRNRAGGMTLLEVLIAAVVIGFGLLGVAALQLSTMKVTTDSLARSQAVMLAEFIADRIRTNAGGTSTYDGLSCDATACKSGGTTTATTETCETSACSSADIALFDAAQWRQELASSASYLSSVTGTLAQDSNDVWTIRIFWDDSGIYGDDALNRDSASTLDCIPQSATNKASLQCYQIRVVL</sequence>
<proteinExistence type="predicted"/>
<comment type="caution">
    <text evidence="3">The sequence shown here is derived from an EMBL/GenBank/DDBJ whole genome shotgun (WGS) entry which is preliminary data.</text>
</comment>
<dbReference type="InterPro" id="IPR013362">
    <property type="entry name" value="Pilus_4_PilV"/>
</dbReference>
<dbReference type="Proteomes" id="UP001597337">
    <property type="component" value="Unassembled WGS sequence"/>
</dbReference>
<dbReference type="InterPro" id="IPR054402">
    <property type="entry name" value="Tt1218-like_dom"/>
</dbReference>
<feature type="transmembrane region" description="Helical" evidence="1">
    <location>
        <begin position="28"/>
        <end position="50"/>
    </location>
</feature>
<dbReference type="NCBIfam" id="TIGR02523">
    <property type="entry name" value="type_IV_pilV"/>
    <property type="match status" value="1"/>
</dbReference>
<organism evidence="3 4">
    <name type="scientific">Thiorhodococcus fuscus</name>
    <dbReference type="NCBI Taxonomy" id="527200"/>
    <lineage>
        <taxon>Bacteria</taxon>
        <taxon>Pseudomonadati</taxon>
        <taxon>Pseudomonadota</taxon>
        <taxon>Gammaproteobacteria</taxon>
        <taxon>Chromatiales</taxon>
        <taxon>Chromatiaceae</taxon>
        <taxon>Thiorhodococcus</taxon>
    </lineage>
</organism>
<dbReference type="PROSITE" id="PS00409">
    <property type="entry name" value="PROKAR_NTER_METHYL"/>
    <property type="match status" value="1"/>
</dbReference>
<dbReference type="InterPro" id="IPR012902">
    <property type="entry name" value="N_methyl_site"/>
</dbReference>
<keyword evidence="1" id="KW-0812">Transmembrane</keyword>
<dbReference type="Pfam" id="PF22150">
    <property type="entry name" value="Tt1218-like"/>
    <property type="match status" value="1"/>
</dbReference>
<keyword evidence="1" id="KW-0472">Membrane</keyword>
<reference evidence="4" key="1">
    <citation type="journal article" date="2019" name="Int. J. Syst. Evol. Microbiol.">
        <title>The Global Catalogue of Microorganisms (GCM) 10K type strain sequencing project: providing services to taxonomists for standard genome sequencing and annotation.</title>
        <authorList>
            <consortium name="The Broad Institute Genomics Platform"/>
            <consortium name="The Broad Institute Genome Sequencing Center for Infectious Disease"/>
            <person name="Wu L."/>
            <person name="Ma J."/>
        </authorList>
    </citation>
    <scope>NUCLEOTIDE SEQUENCE [LARGE SCALE GENOMIC DNA]</scope>
    <source>
        <strain evidence="4">KACC 12597</strain>
    </source>
</reference>
<name>A0ABW4Y769_9GAMM</name>
<evidence type="ECO:0000313" key="3">
    <source>
        <dbReference type="EMBL" id="MFD2110783.1"/>
    </source>
</evidence>
<evidence type="ECO:0000259" key="2">
    <source>
        <dbReference type="Pfam" id="PF22150"/>
    </source>
</evidence>
<gene>
    <name evidence="3" type="primary">pilV</name>
    <name evidence="3" type="ORF">ACFSJC_02870</name>
</gene>
<keyword evidence="1" id="KW-1133">Transmembrane helix</keyword>
<dbReference type="EMBL" id="JBHUHX010000005">
    <property type="protein sequence ID" value="MFD2110783.1"/>
    <property type="molecule type" value="Genomic_DNA"/>
</dbReference>
<protein>
    <submittedName>
        <fullName evidence="3">Type IV pilus modification protein PilV</fullName>
    </submittedName>
</protein>
<dbReference type="Pfam" id="PF07963">
    <property type="entry name" value="N_methyl"/>
    <property type="match status" value="1"/>
</dbReference>
<keyword evidence="4" id="KW-1185">Reference proteome</keyword>
<evidence type="ECO:0000256" key="1">
    <source>
        <dbReference type="SAM" id="Phobius"/>
    </source>
</evidence>
<feature type="domain" description="Type IV pilin Tt1218-like" evidence="2">
    <location>
        <begin position="47"/>
        <end position="125"/>
    </location>
</feature>